<evidence type="ECO:0000256" key="1">
    <source>
        <dbReference type="SAM" id="SignalP"/>
    </source>
</evidence>
<sequence length="218" mass="24415">MRKILFTLFMVAASASYIAAQSLPSSAEMKKQMDEYKPKLGLKVGYNWSYITGNAEGLKKDNNTGFMIGAFYAPASKGMGYRSEIIFSRQGYTFDNGGKNTDVQNDYIYLPQLTTFTIAKVFQLQAGAQIGYLLKSRTTTNSKDSTVTDLMNRFDYGFVGGVEIFPFKGLLVGGRYNLGLGKLYKKMYSSPSPFPLPFDPEKTDFKNGMVQLYVGYRF</sequence>
<evidence type="ECO:0000259" key="2">
    <source>
        <dbReference type="Pfam" id="PF13568"/>
    </source>
</evidence>
<dbReference type="InterPro" id="IPR025665">
    <property type="entry name" value="Beta-barrel_OMP_2"/>
</dbReference>
<dbReference type="InterPro" id="IPR011250">
    <property type="entry name" value="OMP/PagP_B-barrel"/>
</dbReference>
<keyword evidence="1" id="KW-0732">Signal</keyword>
<gene>
    <name evidence="3" type="ORF">SAMN02745131_03224</name>
</gene>
<evidence type="ECO:0000313" key="4">
    <source>
        <dbReference type="Proteomes" id="UP000184048"/>
    </source>
</evidence>
<feature type="chain" id="PRO_5012951437" evidence="1">
    <location>
        <begin position="20"/>
        <end position="218"/>
    </location>
</feature>
<keyword evidence="4" id="KW-1185">Reference proteome</keyword>
<dbReference type="Proteomes" id="UP000184048">
    <property type="component" value="Unassembled WGS sequence"/>
</dbReference>
<dbReference type="RefSeq" id="WP_072836369.1">
    <property type="nucleotide sequence ID" value="NZ_FQUU01000015.1"/>
</dbReference>
<dbReference type="EMBL" id="FQUU01000015">
    <property type="protein sequence ID" value="SHF66336.1"/>
    <property type="molecule type" value="Genomic_DNA"/>
</dbReference>
<dbReference type="SUPFAM" id="SSF56925">
    <property type="entry name" value="OMPA-like"/>
    <property type="match status" value="1"/>
</dbReference>
<proteinExistence type="predicted"/>
<evidence type="ECO:0000313" key="3">
    <source>
        <dbReference type="EMBL" id="SHF66336.1"/>
    </source>
</evidence>
<name>A0A1M5DHD6_9BACT</name>
<feature type="domain" description="Outer membrane protein beta-barrel" evidence="2">
    <location>
        <begin position="40"/>
        <end position="183"/>
    </location>
</feature>
<reference evidence="3 4" key="1">
    <citation type="submission" date="2016-11" db="EMBL/GenBank/DDBJ databases">
        <authorList>
            <person name="Jaros S."/>
            <person name="Januszkiewicz K."/>
            <person name="Wedrychowicz H."/>
        </authorList>
    </citation>
    <scope>NUCLEOTIDE SEQUENCE [LARGE SCALE GENOMIC DNA]</scope>
    <source>
        <strain evidence="3 4">DSM 18119</strain>
    </source>
</reference>
<dbReference type="AlphaFoldDB" id="A0A1M5DHD6"/>
<accession>A0A1M5DHD6</accession>
<organism evidence="3 4">
    <name type="scientific">Flavisolibacter ginsengisoli DSM 18119</name>
    <dbReference type="NCBI Taxonomy" id="1121884"/>
    <lineage>
        <taxon>Bacteria</taxon>
        <taxon>Pseudomonadati</taxon>
        <taxon>Bacteroidota</taxon>
        <taxon>Chitinophagia</taxon>
        <taxon>Chitinophagales</taxon>
        <taxon>Chitinophagaceae</taxon>
        <taxon>Flavisolibacter</taxon>
    </lineage>
</organism>
<protein>
    <submittedName>
        <fullName evidence="3">Outer membrane protein beta-barrel domain-containing protein</fullName>
    </submittedName>
</protein>
<feature type="signal peptide" evidence="1">
    <location>
        <begin position="1"/>
        <end position="19"/>
    </location>
</feature>
<dbReference type="Pfam" id="PF13568">
    <property type="entry name" value="OMP_b-brl_2"/>
    <property type="match status" value="1"/>
</dbReference>
<dbReference type="OrthoDB" id="947434at2"/>
<dbReference type="STRING" id="1121884.SAMN02745131_03224"/>